<comment type="caution">
    <text evidence="1">The sequence shown here is derived from an EMBL/GenBank/DDBJ whole genome shotgun (WGS) entry which is preliminary data.</text>
</comment>
<evidence type="ECO:0000313" key="1">
    <source>
        <dbReference type="EMBL" id="KAI3791445.1"/>
    </source>
</evidence>
<evidence type="ECO:0000313" key="2">
    <source>
        <dbReference type="Proteomes" id="UP001055811"/>
    </source>
</evidence>
<gene>
    <name evidence="1" type="ORF">L2E82_05214</name>
</gene>
<proteinExistence type="predicted"/>
<dbReference type="Proteomes" id="UP001055811">
    <property type="component" value="Linkage Group LG01"/>
</dbReference>
<protein>
    <submittedName>
        <fullName evidence="1">Uncharacterized protein</fullName>
    </submittedName>
</protein>
<accession>A0ACB9H6T2</accession>
<reference evidence="1 2" key="2">
    <citation type="journal article" date="2022" name="Mol. Ecol. Resour.">
        <title>The genomes of chicory, endive, great burdock and yacon provide insights into Asteraceae paleo-polyploidization history and plant inulin production.</title>
        <authorList>
            <person name="Fan W."/>
            <person name="Wang S."/>
            <person name="Wang H."/>
            <person name="Wang A."/>
            <person name="Jiang F."/>
            <person name="Liu H."/>
            <person name="Zhao H."/>
            <person name="Xu D."/>
            <person name="Zhang Y."/>
        </authorList>
    </citation>
    <scope>NUCLEOTIDE SEQUENCE [LARGE SCALE GENOMIC DNA]</scope>
    <source>
        <strain evidence="2">cv. Punajuju</strain>
        <tissue evidence="1">Leaves</tissue>
    </source>
</reference>
<sequence>MASLELGHRSQPITSASSFFKIPINTQKLVPKIQSLSPFPDSIQSTSVFTIIQPFRSTNNLSRYTHVIEDLDPFFVKTISIKAEEQHLNTKEHHRMEETKNGSKMGLLDPCKSRSRLEYFSGVGIDIHI</sequence>
<name>A0ACB9H6T2_CICIN</name>
<dbReference type="EMBL" id="CM042009">
    <property type="protein sequence ID" value="KAI3791445.1"/>
    <property type="molecule type" value="Genomic_DNA"/>
</dbReference>
<organism evidence="1 2">
    <name type="scientific">Cichorium intybus</name>
    <name type="common">Chicory</name>
    <dbReference type="NCBI Taxonomy" id="13427"/>
    <lineage>
        <taxon>Eukaryota</taxon>
        <taxon>Viridiplantae</taxon>
        <taxon>Streptophyta</taxon>
        <taxon>Embryophyta</taxon>
        <taxon>Tracheophyta</taxon>
        <taxon>Spermatophyta</taxon>
        <taxon>Magnoliopsida</taxon>
        <taxon>eudicotyledons</taxon>
        <taxon>Gunneridae</taxon>
        <taxon>Pentapetalae</taxon>
        <taxon>asterids</taxon>
        <taxon>campanulids</taxon>
        <taxon>Asterales</taxon>
        <taxon>Asteraceae</taxon>
        <taxon>Cichorioideae</taxon>
        <taxon>Cichorieae</taxon>
        <taxon>Cichoriinae</taxon>
        <taxon>Cichorium</taxon>
    </lineage>
</organism>
<reference evidence="2" key="1">
    <citation type="journal article" date="2022" name="Mol. Ecol. Resour.">
        <title>The genomes of chicory, endive, great burdock and yacon provide insights into Asteraceae palaeo-polyploidization history and plant inulin production.</title>
        <authorList>
            <person name="Fan W."/>
            <person name="Wang S."/>
            <person name="Wang H."/>
            <person name="Wang A."/>
            <person name="Jiang F."/>
            <person name="Liu H."/>
            <person name="Zhao H."/>
            <person name="Xu D."/>
            <person name="Zhang Y."/>
        </authorList>
    </citation>
    <scope>NUCLEOTIDE SEQUENCE [LARGE SCALE GENOMIC DNA]</scope>
    <source>
        <strain evidence="2">cv. Punajuju</strain>
    </source>
</reference>
<keyword evidence="2" id="KW-1185">Reference proteome</keyword>